<dbReference type="InterPro" id="IPR023214">
    <property type="entry name" value="HAD_sf"/>
</dbReference>
<proteinExistence type="predicted"/>
<dbReference type="Proteomes" id="UP000219286">
    <property type="component" value="Unassembled WGS sequence"/>
</dbReference>
<accession>A0A2H2YXP6</accession>
<evidence type="ECO:0008006" key="3">
    <source>
        <dbReference type="Google" id="ProtNLM"/>
    </source>
</evidence>
<dbReference type="Pfam" id="PF12710">
    <property type="entry name" value="HAD"/>
    <property type="match status" value="1"/>
</dbReference>
<reference evidence="1 2" key="1">
    <citation type="journal article" date="2015" name="Genome Announc.">
        <title>Genome sequence and annotation of Trichoderma parareesei, the ancestor of the cellulase producer Trichoderma reesei.</title>
        <authorList>
            <person name="Yang D."/>
            <person name="Pomraning K."/>
            <person name="Kopchinskiy A."/>
            <person name="Karimi Aghcheh R."/>
            <person name="Atanasova L."/>
            <person name="Chenthamara K."/>
            <person name="Baker S.E."/>
            <person name="Zhang R."/>
            <person name="Shen Q."/>
            <person name="Freitag M."/>
            <person name="Kubicek C.P."/>
            <person name="Druzhinina I.S."/>
        </authorList>
    </citation>
    <scope>NUCLEOTIDE SEQUENCE [LARGE SCALE GENOMIC DNA]</scope>
    <source>
        <strain evidence="1 2">CBS 125925</strain>
    </source>
</reference>
<keyword evidence="2" id="KW-1185">Reference proteome</keyword>
<dbReference type="SUPFAM" id="SSF56784">
    <property type="entry name" value="HAD-like"/>
    <property type="match status" value="1"/>
</dbReference>
<dbReference type="InterPro" id="IPR050849">
    <property type="entry name" value="HAD-like_hydrolase_phosphatase"/>
</dbReference>
<dbReference type="PANTHER" id="PTHR28181">
    <property type="entry name" value="UPF0655 PROTEIN YCR015C"/>
    <property type="match status" value="1"/>
</dbReference>
<dbReference type="EMBL" id="LFMI01000151">
    <property type="protein sequence ID" value="OTA00783.1"/>
    <property type="molecule type" value="Genomic_DNA"/>
</dbReference>
<dbReference type="InterPro" id="IPR036412">
    <property type="entry name" value="HAD-like_sf"/>
</dbReference>
<sequence length="310" mass="33714">MNLIFDFDGTITAKDTIFQLAQSAISLQTQRSPNDNNNNDNNPPLQTKWDDIVQAYTDQHAAYAESFSPPKHERCTPAQELAYLASLKDTENASLDRVDRSGLFGGLTSEDLFRMGRESVEKGDVVVRDGFAEMVKLARDKGWRVGVISVNWSAAFIQGVLHPLGDDIPIITNCISSDGTIHGPEGFNGGVRLTTSRDKANVLGELLAKEELQLLHSSSSSGSPTTVYFGDSTTDMECLLKHYGIVIAADAQSSSLLQTLERVGVSVPHVGSVQDNDDGGGGANIAWARDFREVLESRVLERIEKGTTKQ</sequence>
<protein>
    <recommendedName>
        <fullName evidence="3">Haloacid dehalogenase-like hydrolase</fullName>
    </recommendedName>
</protein>
<name>A0A2H2YXP6_TRIPA</name>
<evidence type="ECO:0000313" key="1">
    <source>
        <dbReference type="EMBL" id="OTA00783.1"/>
    </source>
</evidence>
<dbReference type="OrthoDB" id="10255128at2759"/>
<organism evidence="1 2">
    <name type="scientific">Trichoderma parareesei</name>
    <name type="common">Filamentous fungus</name>
    <dbReference type="NCBI Taxonomy" id="858221"/>
    <lineage>
        <taxon>Eukaryota</taxon>
        <taxon>Fungi</taxon>
        <taxon>Dikarya</taxon>
        <taxon>Ascomycota</taxon>
        <taxon>Pezizomycotina</taxon>
        <taxon>Sordariomycetes</taxon>
        <taxon>Hypocreomycetidae</taxon>
        <taxon>Hypocreales</taxon>
        <taxon>Hypocreaceae</taxon>
        <taxon>Trichoderma</taxon>
    </lineage>
</organism>
<evidence type="ECO:0000313" key="2">
    <source>
        <dbReference type="Proteomes" id="UP000219286"/>
    </source>
</evidence>
<dbReference type="PANTHER" id="PTHR28181:SF1">
    <property type="entry name" value="COLD TOLERANCE PROTEIN 1"/>
    <property type="match status" value="1"/>
</dbReference>
<gene>
    <name evidence="1" type="ORF">A9Z42_0010750</name>
</gene>
<dbReference type="AlphaFoldDB" id="A0A2H2YXP6"/>
<dbReference type="Gene3D" id="3.40.50.1000">
    <property type="entry name" value="HAD superfamily/HAD-like"/>
    <property type="match status" value="1"/>
</dbReference>
<comment type="caution">
    <text evidence="1">The sequence shown here is derived from an EMBL/GenBank/DDBJ whole genome shotgun (WGS) entry which is preliminary data.</text>
</comment>